<evidence type="ECO:0000313" key="2">
    <source>
        <dbReference type="Proteomes" id="UP000028999"/>
    </source>
</evidence>
<dbReference type="PaxDb" id="3708-A0A078F2E9"/>
<dbReference type="AlphaFoldDB" id="A0A078F2E9"/>
<sequence length="28" mass="3186">MGCCSLDCFVYFVLSIALAFMAHNPLRY</sequence>
<proteinExistence type="predicted"/>
<organism evidence="1 2">
    <name type="scientific">Brassica napus</name>
    <name type="common">Rape</name>
    <dbReference type="NCBI Taxonomy" id="3708"/>
    <lineage>
        <taxon>Eukaryota</taxon>
        <taxon>Viridiplantae</taxon>
        <taxon>Streptophyta</taxon>
        <taxon>Embryophyta</taxon>
        <taxon>Tracheophyta</taxon>
        <taxon>Spermatophyta</taxon>
        <taxon>Magnoliopsida</taxon>
        <taxon>eudicotyledons</taxon>
        <taxon>Gunneridae</taxon>
        <taxon>Pentapetalae</taxon>
        <taxon>rosids</taxon>
        <taxon>malvids</taxon>
        <taxon>Brassicales</taxon>
        <taxon>Brassicaceae</taxon>
        <taxon>Brassiceae</taxon>
        <taxon>Brassica</taxon>
    </lineage>
</organism>
<evidence type="ECO:0000313" key="1">
    <source>
        <dbReference type="EMBL" id="CDY08670.1"/>
    </source>
</evidence>
<dbReference type="EMBL" id="LK031987">
    <property type="protein sequence ID" value="CDY08670.1"/>
    <property type="molecule type" value="Genomic_DNA"/>
</dbReference>
<dbReference type="Gramene" id="CDY08670">
    <property type="protein sequence ID" value="CDY08670"/>
    <property type="gene ID" value="GSBRNA2T00000515001"/>
</dbReference>
<protein>
    <submittedName>
        <fullName evidence="1">BnaC04g19790D protein</fullName>
    </submittedName>
</protein>
<gene>
    <name evidence="1" type="primary">BnaC04g19790D</name>
    <name evidence="1" type="ORF">GSBRNA2T00000515001</name>
</gene>
<keyword evidence="2" id="KW-1185">Reference proteome</keyword>
<dbReference type="Proteomes" id="UP000028999">
    <property type="component" value="Unassembled WGS sequence"/>
</dbReference>
<accession>A0A078F2E9</accession>
<reference evidence="1 2" key="1">
    <citation type="journal article" date="2014" name="Science">
        <title>Plant genetics. Early allopolyploid evolution in the post-Neolithic Brassica napus oilseed genome.</title>
        <authorList>
            <person name="Chalhoub B."/>
            <person name="Denoeud F."/>
            <person name="Liu S."/>
            <person name="Parkin I.A."/>
            <person name="Tang H."/>
            <person name="Wang X."/>
            <person name="Chiquet J."/>
            <person name="Belcram H."/>
            <person name="Tong C."/>
            <person name="Samans B."/>
            <person name="Correa M."/>
            <person name="Da Silva C."/>
            <person name="Just J."/>
            <person name="Falentin C."/>
            <person name="Koh C.S."/>
            <person name="Le Clainche I."/>
            <person name="Bernard M."/>
            <person name="Bento P."/>
            <person name="Noel B."/>
            <person name="Labadie K."/>
            <person name="Alberti A."/>
            <person name="Charles M."/>
            <person name="Arnaud D."/>
            <person name="Guo H."/>
            <person name="Daviaud C."/>
            <person name="Alamery S."/>
            <person name="Jabbari K."/>
            <person name="Zhao M."/>
            <person name="Edger P.P."/>
            <person name="Chelaifa H."/>
            <person name="Tack D."/>
            <person name="Lassalle G."/>
            <person name="Mestiri I."/>
            <person name="Schnel N."/>
            <person name="Le Paslier M.C."/>
            <person name="Fan G."/>
            <person name="Renault V."/>
            <person name="Bayer P.E."/>
            <person name="Golicz A.A."/>
            <person name="Manoli S."/>
            <person name="Lee T.H."/>
            <person name="Thi V.H."/>
            <person name="Chalabi S."/>
            <person name="Hu Q."/>
            <person name="Fan C."/>
            <person name="Tollenaere R."/>
            <person name="Lu Y."/>
            <person name="Battail C."/>
            <person name="Shen J."/>
            <person name="Sidebottom C.H."/>
            <person name="Wang X."/>
            <person name="Canaguier A."/>
            <person name="Chauveau A."/>
            <person name="Berard A."/>
            <person name="Deniot G."/>
            <person name="Guan M."/>
            <person name="Liu Z."/>
            <person name="Sun F."/>
            <person name="Lim Y.P."/>
            <person name="Lyons E."/>
            <person name="Town C.D."/>
            <person name="Bancroft I."/>
            <person name="Wang X."/>
            <person name="Meng J."/>
            <person name="Ma J."/>
            <person name="Pires J.C."/>
            <person name="King G.J."/>
            <person name="Brunel D."/>
            <person name="Delourme R."/>
            <person name="Renard M."/>
            <person name="Aury J.M."/>
            <person name="Adams K.L."/>
            <person name="Batley J."/>
            <person name="Snowdon R.J."/>
            <person name="Tost J."/>
            <person name="Edwards D."/>
            <person name="Zhou Y."/>
            <person name="Hua W."/>
            <person name="Sharpe A.G."/>
            <person name="Paterson A.H."/>
            <person name="Guan C."/>
            <person name="Wincker P."/>
        </authorList>
    </citation>
    <scope>NUCLEOTIDE SEQUENCE [LARGE SCALE GENOMIC DNA]</scope>
    <source>
        <strain evidence="2">cv. Darmor-bzh</strain>
    </source>
</reference>
<name>A0A078F2E9_BRANA</name>